<feature type="domain" description="Cupin-like" evidence="2">
    <location>
        <begin position="13"/>
        <end position="132"/>
    </location>
</feature>
<feature type="region of interest" description="Disordered" evidence="1">
    <location>
        <begin position="95"/>
        <end position="152"/>
    </location>
</feature>
<keyword evidence="4" id="KW-1185">Reference proteome</keyword>
<dbReference type="Gene3D" id="2.60.120.10">
    <property type="entry name" value="Jelly Rolls"/>
    <property type="match status" value="1"/>
</dbReference>
<dbReference type="Proteomes" id="UP000183567">
    <property type="component" value="Unassembled WGS sequence"/>
</dbReference>
<dbReference type="OrthoDB" id="424465at2759"/>
<dbReference type="Pfam" id="PF13621">
    <property type="entry name" value="Cupin_8"/>
    <property type="match status" value="1"/>
</dbReference>
<sequence length="152" mass="17064">MLEQLVMRCSGFQIPALKRWTDDYLRSKLQDQPISVAITPNGHADAIAADPGGKLFFVEPFTEEITIVKLLETLNTEQESDDTSASYLQSQNGNIYSSRSFESPKDDPSEFGALREDVPSNIPWVTEALGRKFTKPSSVTRNTKDRQKPGRR</sequence>
<feature type="compositionally biased region" description="Basic and acidic residues" evidence="1">
    <location>
        <begin position="102"/>
        <end position="118"/>
    </location>
</feature>
<dbReference type="AlphaFoldDB" id="A0A1J8QDJ4"/>
<evidence type="ECO:0000256" key="1">
    <source>
        <dbReference type="SAM" id="MobiDB-lite"/>
    </source>
</evidence>
<accession>A0A1J8QDJ4</accession>
<comment type="caution">
    <text evidence="3">The sequence shown here is derived from an EMBL/GenBank/DDBJ whole genome shotgun (WGS) entry which is preliminary data.</text>
</comment>
<evidence type="ECO:0000313" key="4">
    <source>
        <dbReference type="Proteomes" id="UP000183567"/>
    </source>
</evidence>
<organism evidence="3 4">
    <name type="scientific">Rhizopogon vesiculosus</name>
    <dbReference type="NCBI Taxonomy" id="180088"/>
    <lineage>
        <taxon>Eukaryota</taxon>
        <taxon>Fungi</taxon>
        <taxon>Dikarya</taxon>
        <taxon>Basidiomycota</taxon>
        <taxon>Agaricomycotina</taxon>
        <taxon>Agaricomycetes</taxon>
        <taxon>Agaricomycetidae</taxon>
        <taxon>Boletales</taxon>
        <taxon>Suillineae</taxon>
        <taxon>Rhizopogonaceae</taxon>
        <taxon>Rhizopogon</taxon>
    </lineage>
</organism>
<evidence type="ECO:0000313" key="3">
    <source>
        <dbReference type="EMBL" id="OJA19021.1"/>
    </source>
</evidence>
<dbReference type="InterPro" id="IPR014710">
    <property type="entry name" value="RmlC-like_jellyroll"/>
</dbReference>
<name>A0A1J8QDJ4_9AGAM</name>
<dbReference type="STRING" id="180088.A0A1J8QDJ4"/>
<protein>
    <recommendedName>
        <fullName evidence="2">Cupin-like domain-containing protein</fullName>
    </recommendedName>
</protein>
<feature type="compositionally biased region" description="Basic and acidic residues" evidence="1">
    <location>
        <begin position="142"/>
        <end position="152"/>
    </location>
</feature>
<proteinExistence type="predicted"/>
<reference evidence="3 4" key="1">
    <citation type="submission" date="2016-03" db="EMBL/GenBank/DDBJ databases">
        <title>Comparative genomics of the ectomycorrhizal sister species Rhizopogon vinicolor and Rhizopogon vesiculosus (Basidiomycota: Boletales) reveals a divergence of the mating type B locus.</title>
        <authorList>
            <person name="Mujic A.B."/>
            <person name="Kuo A."/>
            <person name="Tritt A."/>
            <person name="Lipzen A."/>
            <person name="Chen C."/>
            <person name="Johnson J."/>
            <person name="Sharma A."/>
            <person name="Barry K."/>
            <person name="Grigoriev I.V."/>
            <person name="Spatafora J.W."/>
        </authorList>
    </citation>
    <scope>NUCLEOTIDE SEQUENCE [LARGE SCALE GENOMIC DNA]</scope>
    <source>
        <strain evidence="3 4">AM-OR11-056</strain>
    </source>
</reference>
<gene>
    <name evidence="3" type="ORF">AZE42_00381</name>
</gene>
<dbReference type="EMBL" id="LVVM01001214">
    <property type="protein sequence ID" value="OJA19021.1"/>
    <property type="molecule type" value="Genomic_DNA"/>
</dbReference>
<evidence type="ECO:0000259" key="2">
    <source>
        <dbReference type="Pfam" id="PF13621"/>
    </source>
</evidence>
<dbReference type="InterPro" id="IPR041667">
    <property type="entry name" value="Cupin_8"/>
</dbReference>